<protein>
    <submittedName>
        <fullName evidence="3">STAS domain-containing protein</fullName>
    </submittedName>
</protein>
<proteinExistence type="predicted"/>
<organism evidence="3 4">
    <name type="scientific">Paractinoplanes bogorensis</name>
    <dbReference type="NCBI Taxonomy" id="1610840"/>
    <lineage>
        <taxon>Bacteria</taxon>
        <taxon>Bacillati</taxon>
        <taxon>Actinomycetota</taxon>
        <taxon>Actinomycetes</taxon>
        <taxon>Micromonosporales</taxon>
        <taxon>Micromonosporaceae</taxon>
        <taxon>Paractinoplanes</taxon>
    </lineage>
</organism>
<dbReference type="InterPro" id="IPR058548">
    <property type="entry name" value="MlaB-like_STAS"/>
</dbReference>
<dbReference type="Gene3D" id="3.30.750.24">
    <property type="entry name" value="STAS domain"/>
    <property type="match status" value="1"/>
</dbReference>
<name>A0ABS5Z1U8_9ACTN</name>
<reference evidence="3 4" key="1">
    <citation type="submission" date="2021-06" db="EMBL/GenBank/DDBJ databases">
        <title>Actinoplanes lichenicola sp. nov., and Actinoplanes ovalisporus sp. nov., isolated from lichen in Thailand.</title>
        <authorList>
            <person name="Saeng-In P."/>
            <person name="Kanchanasin P."/>
            <person name="Yuki M."/>
            <person name="Kudo T."/>
            <person name="Ohkuma M."/>
            <person name="Phongsopitanun W."/>
            <person name="Tanasupawat S."/>
        </authorList>
    </citation>
    <scope>NUCLEOTIDE SEQUENCE [LARGE SCALE GENOMIC DNA]</scope>
    <source>
        <strain evidence="3 4">NBRC 110975</strain>
    </source>
</reference>
<accession>A0ABS5Z1U8</accession>
<feature type="domain" description="MlaB-like STAS" evidence="2">
    <location>
        <begin position="10"/>
        <end position="86"/>
    </location>
</feature>
<evidence type="ECO:0000259" key="2">
    <source>
        <dbReference type="Pfam" id="PF13466"/>
    </source>
</evidence>
<evidence type="ECO:0000313" key="4">
    <source>
        <dbReference type="Proteomes" id="UP001519654"/>
    </source>
</evidence>
<dbReference type="InterPro" id="IPR036513">
    <property type="entry name" value="STAS_dom_sf"/>
</dbReference>
<comment type="caution">
    <text evidence="3">The sequence shown here is derived from an EMBL/GenBank/DDBJ whole genome shotgun (WGS) entry which is preliminary data.</text>
</comment>
<sequence length="128" mass="12905">MTVHFAVGAATTRADIPCLCAALADLVRARPAPGEVVCDVSAVACPDVVTVETLARLRLTAGRHGHRFVVRGASSELLALFSLMGLGGFFAAAQHAADGPSAPPPDAARPGPPSDTQSPLSGRPSPAA</sequence>
<evidence type="ECO:0000256" key="1">
    <source>
        <dbReference type="SAM" id="MobiDB-lite"/>
    </source>
</evidence>
<evidence type="ECO:0000313" key="3">
    <source>
        <dbReference type="EMBL" id="MBU2668370.1"/>
    </source>
</evidence>
<dbReference type="Pfam" id="PF13466">
    <property type="entry name" value="STAS_2"/>
    <property type="match status" value="1"/>
</dbReference>
<dbReference type="SUPFAM" id="SSF52091">
    <property type="entry name" value="SpoIIaa-like"/>
    <property type="match status" value="1"/>
</dbReference>
<dbReference type="EMBL" id="JAHKKG010000011">
    <property type="protein sequence ID" value="MBU2668370.1"/>
    <property type="molecule type" value="Genomic_DNA"/>
</dbReference>
<feature type="compositionally biased region" description="Pro residues" evidence="1">
    <location>
        <begin position="101"/>
        <end position="113"/>
    </location>
</feature>
<keyword evidence="4" id="KW-1185">Reference proteome</keyword>
<dbReference type="RefSeq" id="WP_215792631.1">
    <property type="nucleotide sequence ID" value="NZ_JAHKKG010000011.1"/>
</dbReference>
<dbReference type="Proteomes" id="UP001519654">
    <property type="component" value="Unassembled WGS sequence"/>
</dbReference>
<gene>
    <name evidence="3" type="ORF">KOI35_33140</name>
</gene>
<feature type="region of interest" description="Disordered" evidence="1">
    <location>
        <begin position="95"/>
        <end position="128"/>
    </location>
</feature>